<accession>A0A6P1YEZ2</accession>
<gene>
    <name evidence="2" type="ORF">G3A45_08635</name>
</gene>
<evidence type="ECO:0000313" key="3">
    <source>
        <dbReference type="Proteomes" id="UP000464452"/>
    </source>
</evidence>
<dbReference type="Proteomes" id="UP000464452">
    <property type="component" value="Chromosome"/>
</dbReference>
<dbReference type="PROSITE" id="PS00092">
    <property type="entry name" value="N6_MTASE"/>
    <property type="match status" value="1"/>
</dbReference>
<protein>
    <submittedName>
        <fullName evidence="2">Methyltransferase</fullName>
    </submittedName>
</protein>
<evidence type="ECO:0000259" key="1">
    <source>
        <dbReference type="Pfam" id="PF05175"/>
    </source>
</evidence>
<proteinExistence type="predicted"/>
<name>A0A6P1YEZ2_9FIRM</name>
<dbReference type="GO" id="GO:0036009">
    <property type="term" value="F:protein-glutamine N-methyltransferase activity"/>
    <property type="evidence" value="ECO:0007669"/>
    <property type="project" value="InterPro"/>
</dbReference>
<keyword evidence="2" id="KW-0489">Methyltransferase</keyword>
<dbReference type="RefSeq" id="WP_163235203.1">
    <property type="nucleotide sequence ID" value="NZ_CP048617.1"/>
</dbReference>
<dbReference type="InterPro" id="IPR007848">
    <property type="entry name" value="Small_mtfrase_dom"/>
</dbReference>
<organism evidence="2 3">
    <name type="scientific">Caloranaerobacter azorensis</name>
    <dbReference type="NCBI Taxonomy" id="116090"/>
    <lineage>
        <taxon>Bacteria</taxon>
        <taxon>Bacillati</taxon>
        <taxon>Bacillota</taxon>
        <taxon>Tissierellia</taxon>
        <taxon>Tissierellales</taxon>
        <taxon>Thermohalobacteraceae</taxon>
        <taxon>Caloranaerobacter</taxon>
    </lineage>
</organism>
<evidence type="ECO:0000313" key="2">
    <source>
        <dbReference type="EMBL" id="QIB27353.1"/>
    </source>
</evidence>
<dbReference type="Gene3D" id="3.40.50.150">
    <property type="entry name" value="Vaccinia Virus protein VP39"/>
    <property type="match status" value="1"/>
</dbReference>
<dbReference type="GO" id="GO:0005829">
    <property type="term" value="C:cytosol"/>
    <property type="evidence" value="ECO:0007669"/>
    <property type="project" value="TreeGrafter"/>
</dbReference>
<dbReference type="GO" id="GO:0003676">
    <property type="term" value="F:nucleic acid binding"/>
    <property type="evidence" value="ECO:0007669"/>
    <property type="project" value="InterPro"/>
</dbReference>
<keyword evidence="2" id="KW-0808">Transferase</keyword>
<dbReference type="KEGG" id="cazo:G3A45_08635"/>
<feature type="domain" description="Methyltransferase small" evidence="1">
    <location>
        <begin position="148"/>
        <end position="270"/>
    </location>
</feature>
<dbReference type="CDD" id="cd02440">
    <property type="entry name" value="AdoMet_MTases"/>
    <property type="match status" value="1"/>
</dbReference>
<dbReference type="PANTHER" id="PTHR47806:SF1">
    <property type="entry name" value="RIBOSOMAL PROTEIN UL3 GLUTAMINE METHYLTRANSFERASE"/>
    <property type="match status" value="1"/>
</dbReference>
<sequence>MIKIQDKYVNNLREILELIDYNFIISNVRGIYNFIDPWFADVKTGERVLKCIPSYLRNIFEFMLLGKSMNVKELEEIIGEKRVTLLLESGLAYSFEDQIRLNDYTVIVYQQLYFLVDLNCKYETCQDKYPNTYIGYDSYRLGENILFKRNTKVLDLCSGSGIQGILAARSASEVYCVELNPVAANMAIFNVKLNELEDKVRIIEGDLFSEVKGQKFDIIYSNPPFIPMIKGVNYPICGDGGEDGLFIVRKIIGGLQEHLNENGEFIMFCQMLGDEENIFYLEELKNNFYDRKWKVEVISTDRMYLGFQNRSVTELTKMINPDIDKNIVISRLEKIYRSMNAKYLYTTLIKIKQNNKLNNIDINLFKLFNDVHYEDRMIVKNNLAIEQNKEQFIVCSNGKILAQIDRETKDLLMLSDEFKGKKSIEELVDILIEKKNLLVSNEKIDLSREKIIMDTLSVCKILQESNVIEILK</sequence>
<dbReference type="AlphaFoldDB" id="A0A6P1YEZ2"/>
<dbReference type="EMBL" id="CP048617">
    <property type="protein sequence ID" value="QIB27353.1"/>
    <property type="molecule type" value="Genomic_DNA"/>
</dbReference>
<dbReference type="SUPFAM" id="SSF53335">
    <property type="entry name" value="S-adenosyl-L-methionine-dependent methyltransferases"/>
    <property type="match status" value="1"/>
</dbReference>
<dbReference type="GO" id="GO:0032259">
    <property type="term" value="P:methylation"/>
    <property type="evidence" value="ECO:0007669"/>
    <property type="project" value="UniProtKB-KW"/>
</dbReference>
<dbReference type="Pfam" id="PF05175">
    <property type="entry name" value="MTS"/>
    <property type="match status" value="1"/>
</dbReference>
<dbReference type="PANTHER" id="PTHR47806">
    <property type="entry name" value="50S RIBOSOMAL PROTEIN L3 GLUTAMINE METHYLTRANSFERASE"/>
    <property type="match status" value="1"/>
</dbReference>
<dbReference type="InterPro" id="IPR002052">
    <property type="entry name" value="DNA_methylase_N6_adenine_CS"/>
</dbReference>
<reference evidence="2 3" key="1">
    <citation type="submission" date="2020-02" db="EMBL/GenBank/DDBJ databases">
        <title>Thermophilic hydrogen producing bacteria, Caloranaerobacter azorensis.</title>
        <authorList>
            <person name="Baek K."/>
        </authorList>
    </citation>
    <scope>NUCLEOTIDE SEQUENCE [LARGE SCALE GENOMIC DNA]</scope>
    <source>
        <strain evidence="2 3">T3-1</strain>
    </source>
</reference>
<dbReference type="InterPro" id="IPR029063">
    <property type="entry name" value="SAM-dependent_MTases_sf"/>
</dbReference>
<dbReference type="InterPro" id="IPR017127">
    <property type="entry name" value="Ribosome_uL3_MTase"/>
</dbReference>